<feature type="compositionally biased region" description="Basic and acidic residues" evidence="1">
    <location>
        <begin position="24"/>
        <end position="46"/>
    </location>
</feature>
<feature type="region of interest" description="Disordered" evidence="1">
    <location>
        <begin position="24"/>
        <end position="53"/>
    </location>
</feature>
<reference evidence="3 4" key="1">
    <citation type="journal article" date="2016" name="Nat. Commun.">
        <title>Thousands of microbial genomes shed light on interconnected biogeochemical processes in an aquifer system.</title>
        <authorList>
            <person name="Anantharaman K."/>
            <person name="Brown C.T."/>
            <person name="Hug L.A."/>
            <person name="Sharon I."/>
            <person name="Castelle C.J."/>
            <person name="Probst A.J."/>
            <person name="Thomas B.C."/>
            <person name="Singh A."/>
            <person name="Wilkins M.J."/>
            <person name="Karaoz U."/>
            <person name="Brodie E.L."/>
            <person name="Williams K.H."/>
            <person name="Hubbard S.S."/>
            <person name="Banfield J.F."/>
        </authorList>
    </citation>
    <scope>NUCLEOTIDE SEQUENCE [LARGE SCALE GENOMIC DNA]</scope>
</reference>
<evidence type="ECO:0000313" key="4">
    <source>
        <dbReference type="Proteomes" id="UP000177090"/>
    </source>
</evidence>
<evidence type="ECO:0000313" key="3">
    <source>
        <dbReference type="EMBL" id="OHA60311.1"/>
    </source>
</evidence>
<evidence type="ECO:0000256" key="2">
    <source>
        <dbReference type="SAM" id="Phobius"/>
    </source>
</evidence>
<sequence>MSRDDSLETLKKKLYDKNWEPSFGKRDALQRTPTETRSEWDSHPEDAPNQEPIMGRQNKPMSLISKLLLGSLLFFSLSVAIAGAVLYFKLGNTEPNVELVLNGPRSISGGEVATVQVTITNKDENPLLNSVLVIEYPSGTRDPLDPTKELTRERIPLGEIKATEVLNRTVKAIFFGAADTRPELTAQLEYTVPESVSLYVRSATYTVTLAAAPVDVFVELPKEINPDQEITATIRVISNAKTTLKNVALQVGLPYGFATRVLEPEPSQGTSFWRFGDLAPGAERTVSITGIPRGGEEEVKGISASVGTEDTHEAGILAIIYNTAFESVALARPYITLGVTLLGDTKKEIAAPLGEPINGAISWQNTTNTPVSGGTITLSMSGPVDEESVTASEGGFYNSLNNTIIWDGREMKELQSIAPGARENVQFSFKAKTPSRTLTLENPSITISILFTGTRVAEGFTEQKVESLTSRTVKFGTQVAFSADGYYSVGPIRNTGPIPPKVGAETTYTIIWTLANPSNDVETATVEAVLPVYIQWKGATSPVNESVLYNPNTHTVSWDVQHLKRGTGVGGAAPRSVSFQVGITPSISQVGEAPTLVLESLFKGTDTFTKTLAKVARPAINTRIVKDPAFRSGTDEITQ</sequence>
<feature type="transmembrane region" description="Helical" evidence="2">
    <location>
        <begin position="67"/>
        <end position="88"/>
    </location>
</feature>
<keyword evidence="2" id="KW-1133">Transmembrane helix</keyword>
<gene>
    <name evidence="3" type="ORF">A2569_02320</name>
</gene>
<dbReference type="EMBL" id="MHTL01000015">
    <property type="protein sequence ID" value="OHA60311.1"/>
    <property type="molecule type" value="Genomic_DNA"/>
</dbReference>
<dbReference type="AlphaFoldDB" id="A0A1G2QK32"/>
<keyword evidence="2" id="KW-0812">Transmembrane</keyword>
<organism evidence="3 4">
    <name type="scientific">Candidatus Vogelbacteria bacterium RIFOXYD1_FULL_51_18</name>
    <dbReference type="NCBI Taxonomy" id="1802440"/>
    <lineage>
        <taxon>Bacteria</taxon>
        <taxon>Candidatus Vogeliibacteriota</taxon>
    </lineage>
</organism>
<evidence type="ECO:0000256" key="1">
    <source>
        <dbReference type="SAM" id="MobiDB-lite"/>
    </source>
</evidence>
<dbReference type="Proteomes" id="UP000177090">
    <property type="component" value="Unassembled WGS sequence"/>
</dbReference>
<protein>
    <recommendedName>
        <fullName evidence="5">DUF11 domain-containing protein</fullName>
    </recommendedName>
</protein>
<keyword evidence="2" id="KW-0472">Membrane</keyword>
<proteinExistence type="predicted"/>
<dbReference type="STRING" id="1802440.A2569_02320"/>
<evidence type="ECO:0008006" key="5">
    <source>
        <dbReference type="Google" id="ProtNLM"/>
    </source>
</evidence>
<name>A0A1G2QK32_9BACT</name>
<accession>A0A1G2QK32</accession>
<comment type="caution">
    <text evidence="3">The sequence shown here is derived from an EMBL/GenBank/DDBJ whole genome shotgun (WGS) entry which is preliminary data.</text>
</comment>